<name>A0A0C5VBB0_9GAMM</name>
<keyword evidence="2" id="KW-0732">Signal</keyword>
<accession>A0A0C5VBB0</accession>
<reference evidence="3 4" key="1">
    <citation type="submission" date="2014-01" db="EMBL/GenBank/DDBJ databases">
        <title>Full genme sequencing of cellulolytic bacterium Gynuella sunshinyii YC6258T gen. nov., sp. nov.</title>
        <authorList>
            <person name="Khan H."/>
            <person name="Chung E.J."/>
            <person name="Chung Y.R."/>
        </authorList>
    </citation>
    <scope>NUCLEOTIDE SEQUENCE [LARGE SCALE GENOMIC DNA]</scope>
    <source>
        <strain evidence="3 4">YC6258</strain>
    </source>
</reference>
<dbReference type="PROSITE" id="PS51257">
    <property type="entry name" value="PROKAR_LIPOPROTEIN"/>
    <property type="match status" value="1"/>
</dbReference>
<evidence type="ECO:0000313" key="4">
    <source>
        <dbReference type="Proteomes" id="UP000032266"/>
    </source>
</evidence>
<dbReference type="HOGENOM" id="CLU_1265456_0_0_6"/>
<feature type="chain" id="PRO_5002191083" description="DUF2931 family protein" evidence="2">
    <location>
        <begin position="20"/>
        <end position="227"/>
    </location>
</feature>
<gene>
    <name evidence="3" type="ORF">YC6258_04603</name>
</gene>
<dbReference type="KEGG" id="gsn:YC6258_04603"/>
<feature type="signal peptide" evidence="2">
    <location>
        <begin position="1"/>
        <end position="19"/>
    </location>
</feature>
<feature type="region of interest" description="Disordered" evidence="1">
    <location>
        <begin position="205"/>
        <end position="227"/>
    </location>
</feature>
<evidence type="ECO:0008006" key="5">
    <source>
        <dbReference type="Google" id="ProtNLM"/>
    </source>
</evidence>
<dbReference type="Proteomes" id="UP000032266">
    <property type="component" value="Chromosome"/>
</dbReference>
<protein>
    <recommendedName>
        <fullName evidence="5">DUF2931 family protein</fullName>
    </recommendedName>
</protein>
<evidence type="ECO:0000256" key="2">
    <source>
        <dbReference type="SAM" id="SignalP"/>
    </source>
</evidence>
<organism evidence="3 4">
    <name type="scientific">Gynuella sunshinyii YC6258</name>
    <dbReference type="NCBI Taxonomy" id="1445510"/>
    <lineage>
        <taxon>Bacteria</taxon>
        <taxon>Pseudomonadati</taxon>
        <taxon>Pseudomonadota</taxon>
        <taxon>Gammaproteobacteria</taxon>
        <taxon>Oceanospirillales</taxon>
        <taxon>Saccharospirillaceae</taxon>
        <taxon>Gynuella</taxon>
    </lineage>
</organism>
<dbReference type="Pfam" id="PF11153">
    <property type="entry name" value="DUF2931"/>
    <property type="match status" value="1"/>
</dbReference>
<sequence length="227" mass="25598">MLKNICWMILLSLLLSACRADDSYYDYGFDTGGYGGTGWPIWVEKLVFNESWGVPVGGLSGGISNVSERLPGGKSSAMGPVPLPQTIRARWFSYRTQTFYEATLEISEEERLYIKQWFEQYPRKGYLHTLVTGISGEGTIQAWWLVVCVNSLAGCPKYERNYFELAPRIQATVAEGDPNQYYNTTRQSIREGIIPPDVLDLIVPPETPPPTTEELLEQVRPKPHVSQ</sequence>
<dbReference type="EMBL" id="CP007142">
    <property type="protein sequence ID" value="AJQ96635.1"/>
    <property type="molecule type" value="Genomic_DNA"/>
</dbReference>
<dbReference type="STRING" id="1445510.YC6258_04603"/>
<keyword evidence="4" id="KW-1185">Reference proteome</keyword>
<evidence type="ECO:0000256" key="1">
    <source>
        <dbReference type="SAM" id="MobiDB-lite"/>
    </source>
</evidence>
<evidence type="ECO:0000313" key="3">
    <source>
        <dbReference type="EMBL" id="AJQ96635.1"/>
    </source>
</evidence>
<dbReference type="AlphaFoldDB" id="A0A0C5VBB0"/>
<proteinExistence type="predicted"/>
<dbReference type="InterPro" id="IPR021326">
    <property type="entry name" value="DUF2931"/>
</dbReference>